<keyword evidence="4" id="KW-0472">Membrane</keyword>
<dbReference type="Gene3D" id="1.10.630.10">
    <property type="entry name" value="Cytochrome P450"/>
    <property type="match status" value="1"/>
</dbReference>
<organism evidence="5 6">
    <name type="scientific">Porites evermanni</name>
    <dbReference type="NCBI Taxonomy" id="104178"/>
    <lineage>
        <taxon>Eukaryota</taxon>
        <taxon>Metazoa</taxon>
        <taxon>Cnidaria</taxon>
        <taxon>Anthozoa</taxon>
        <taxon>Hexacorallia</taxon>
        <taxon>Scleractinia</taxon>
        <taxon>Fungiina</taxon>
        <taxon>Poritidae</taxon>
        <taxon>Porites</taxon>
    </lineage>
</organism>
<comment type="subcellular location">
    <subcellularLocation>
        <location evidence="1">Endoplasmic reticulum membrane</location>
    </subcellularLocation>
</comment>
<accession>A0ABN8QRF4</accession>
<dbReference type="InterPro" id="IPR050196">
    <property type="entry name" value="Cytochrome_P450_Monoox"/>
</dbReference>
<evidence type="ECO:0000256" key="1">
    <source>
        <dbReference type="ARBA" id="ARBA00004586"/>
    </source>
</evidence>
<evidence type="ECO:0000256" key="2">
    <source>
        <dbReference type="ARBA" id="ARBA00010617"/>
    </source>
</evidence>
<proteinExistence type="inferred from homology"/>
<dbReference type="Proteomes" id="UP001159427">
    <property type="component" value="Unassembled WGS sequence"/>
</dbReference>
<evidence type="ECO:0000313" key="5">
    <source>
        <dbReference type="EMBL" id="CAH3167504.1"/>
    </source>
</evidence>
<comment type="similarity">
    <text evidence="2">Belongs to the cytochrome P450 family.</text>
</comment>
<keyword evidence="3" id="KW-0256">Endoplasmic reticulum</keyword>
<dbReference type="InterPro" id="IPR001128">
    <property type="entry name" value="Cyt_P450"/>
</dbReference>
<evidence type="ECO:0000256" key="3">
    <source>
        <dbReference type="ARBA" id="ARBA00022824"/>
    </source>
</evidence>
<protein>
    <submittedName>
        <fullName evidence="5">Uncharacterized protein</fullName>
    </submittedName>
</protein>
<dbReference type="PANTHER" id="PTHR24291:SF189">
    <property type="entry name" value="CYTOCHROME P450 4C3-RELATED"/>
    <property type="match status" value="1"/>
</dbReference>
<dbReference type="InterPro" id="IPR036396">
    <property type="entry name" value="Cyt_P450_sf"/>
</dbReference>
<name>A0ABN8QRF4_9CNID</name>
<dbReference type="SUPFAM" id="SSF48264">
    <property type="entry name" value="Cytochrome P450"/>
    <property type="match status" value="1"/>
</dbReference>
<keyword evidence="6" id="KW-1185">Reference proteome</keyword>
<dbReference type="EMBL" id="CALNXI010001392">
    <property type="protein sequence ID" value="CAH3167504.1"/>
    <property type="molecule type" value="Genomic_DNA"/>
</dbReference>
<dbReference type="Pfam" id="PF00067">
    <property type="entry name" value="p450"/>
    <property type="match status" value="1"/>
</dbReference>
<gene>
    <name evidence="5" type="ORF">PEVE_00006081</name>
</gene>
<evidence type="ECO:0000256" key="4">
    <source>
        <dbReference type="ARBA" id="ARBA00023136"/>
    </source>
</evidence>
<reference evidence="5 6" key="1">
    <citation type="submission" date="2022-05" db="EMBL/GenBank/DDBJ databases">
        <authorList>
            <consortium name="Genoscope - CEA"/>
            <person name="William W."/>
        </authorList>
    </citation>
    <scope>NUCLEOTIDE SEQUENCE [LARGE SCALE GENOMIC DNA]</scope>
</reference>
<sequence length="274" mass="30917">MILAAAAVSSLFLAAAVLAATFVLLKHQSVAVLRKLPGPKPNFLFGNALQLARLPDELMKQILGFTRQFQKEGLICIWLGPVYPLTLLFKPEYAEVYKWVQATAGGNPTKEANKGVFNIMPYITLCALDVICITSMDASPNAQEDVDSPYVNAVLRVSELIQMRQRSPWLWNDTLYGLLPSGREHNRCLKILHDFTNEVIDQRIAERASIKSKTQEEETKEEVDEDGGLYKRKKRLAFLDLLLESYDTGDISRKGVREEVDTFMFEVRIFLSSS</sequence>
<evidence type="ECO:0000313" key="6">
    <source>
        <dbReference type="Proteomes" id="UP001159427"/>
    </source>
</evidence>
<comment type="caution">
    <text evidence="5">The sequence shown here is derived from an EMBL/GenBank/DDBJ whole genome shotgun (WGS) entry which is preliminary data.</text>
</comment>
<dbReference type="PANTHER" id="PTHR24291">
    <property type="entry name" value="CYTOCHROME P450 FAMILY 4"/>
    <property type="match status" value="1"/>
</dbReference>